<comment type="subcellular location">
    <subcellularLocation>
        <location evidence="9">Nucleus</location>
    </subcellularLocation>
</comment>
<keyword evidence="5 9" id="KW-0238">DNA-binding</keyword>
<dbReference type="Gene3D" id="3.30.50.10">
    <property type="entry name" value="Erythroid Transcription Factor GATA-1, subunit A"/>
    <property type="match status" value="1"/>
</dbReference>
<dbReference type="GO" id="GO:0005634">
    <property type="term" value="C:nucleus"/>
    <property type="evidence" value="ECO:0007669"/>
    <property type="project" value="UniProtKB-SubCell"/>
</dbReference>
<dbReference type="Proteomes" id="UP000008068">
    <property type="component" value="Unassembled WGS sequence"/>
</dbReference>
<dbReference type="GO" id="GO:0003700">
    <property type="term" value="F:DNA-binding transcription factor activity"/>
    <property type="evidence" value="ECO:0007669"/>
    <property type="project" value="InterPro"/>
</dbReference>
<dbReference type="PROSITE" id="PS00031">
    <property type="entry name" value="NUCLEAR_REC_DBD_1"/>
    <property type="match status" value="1"/>
</dbReference>
<evidence type="ECO:0000256" key="9">
    <source>
        <dbReference type="RuleBase" id="RU004334"/>
    </source>
</evidence>
<evidence type="ECO:0000256" key="10">
    <source>
        <dbReference type="SAM" id="MobiDB-lite"/>
    </source>
</evidence>
<evidence type="ECO:0000256" key="7">
    <source>
        <dbReference type="ARBA" id="ARBA00023170"/>
    </source>
</evidence>
<evidence type="ECO:0000256" key="6">
    <source>
        <dbReference type="ARBA" id="ARBA00023163"/>
    </source>
</evidence>
<evidence type="ECO:0000256" key="3">
    <source>
        <dbReference type="ARBA" id="ARBA00022833"/>
    </source>
</evidence>
<gene>
    <name evidence="12" type="ORF">CAEBREN_29783</name>
</gene>
<evidence type="ECO:0000313" key="12">
    <source>
        <dbReference type="EMBL" id="EGT51186.1"/>
    </source>
</evidence>
<dbReference type="GO" id="GO:0043565">
    <property type="term" value="F:sequence-specific DNA binding"/>
    <property type="evidence" value="ECO:0007669"/>
    <property type="project" value="InterPro"/>
</dbReference>
<dbReference type="Gene3D" id="1.10.565.10">
    <property type="entry name" value="Retinoid X Receptor"/>
    <property type="match status" value="1"/>
</dbReference>
<dbReference type="HOGENOM" id="CLU_007368_1_0_1"/>
<evidence type="ECO:0000256" key="1">
    <source>
        <dbReference type="ARBA" id="ARBA00022723"/>
    </source>
</evidence>
<dbReference type="SMART" id="SM00399">
    <property type="entry name" value="ZnF_C4"/>
    <property type="match status" value="1"/>
</dbReference>
<reference evidence="13" key="1">
    <citation type="submission" date="2011-07" db="EMBL/GenBank/DDBJ databases">
        <authorList>
            <consortium name="Caenorhabditis brenneri Sequencing and Analysis Consortium"/>
            <person name="Wilson R.K."/>
        </authorList>
    </citation>
    <scope>NUCLEOTIDE SEQUENCE [LARGE SCALE GENOMIC DNA]</scope>
    <source>
        <strain evidence="13">PB2801</strain>
    </source>
</reference>
<dbReference type="PANTHER" id="PTHR46800:SF2">
    <property type="entry name" value="NUCLEAR HORMONE RECEPTOR FAMILY-RELATED"/>
    <property type="match status" value="1"/>
</dbReference>
<dbReference type="STRING" id="135651.G0N2X3"/>
<dbReference type="InterPro" id="IPR013088">
    <property type="entry name" value="Znf_NHR/GATA"/>
</dbReference>
<dbReference type="eggNOG" id="KOG3575">
    <property type="taxonomic scope" value="Eukaryota"/>
</dbReference>
<dbReference type="AlphaFoldDB" id="G0N2X3"/>
<dbReference type="OrthoDB" id="5800551at2759"/>
<keyword evidence="3 9" id="KW-0862">Zinc</keyword>
<dbReference type="SUPFAM" id="SSF48508">
    <property type="entry name" value="Nuclear receptor ligand-binding domain"/>
    <property type="match status" value="1"/>
</dbReference>
<dbReference type="GO" id="GO:0008270">
    <property type="term" value="F:zinc ion binding"/>
    <property type="evidence" value="ECO:0007669"/>
    <property type="project" value="UniProtKB-KW"/>
</dbReference>
<keyword evidence="6 9" id="KW-0804">Transcription</keyword>
<evidence type="ECO:0000256" key="4">
    <source>
        <dbReference type="ARBA" id="ARBA00023015"/>
    </source>
</evidence>
<comment type="similarity">
    <text evidence="9">Belongs to the nuclear hormone receptor family.</text>
</comment>
<accession>G0N2X3</accession>
<dbReference type="Pfam" id="PF00104">
    <property type="entry name" value="Hormone_recep"/>
    <property type="match status" value="1"/>
</dbReference>
<dbReference type="PANTHER" id="PTHR46800">
    <property type="entry name" value="NUCLEAR HORMONE RECEPTOR FAMILY-RELATED-RELATED"/>
    <property type="match status" value="1"/>
</dbReference>
<feature type="domain" description="Nuclear receptor" evidence="11">
    <location>
        <begin position="1"/>
        <end position="72"/>
    </location>
</feature>
<dbReference type="PROSITE" id="PS51030">
    <property type="entry name" value="NUCLEAR_REC_DBD_2"/>
    <property type="match status" value="1"/>
</dbReference>
<dbReference type="InParanoid" id="G0N2X3"/>
<keyword evidence="4 9" id="KW-0805">Transcription regulation</keyword>
<dbReference type="Pfam" id="PF00105">
    <property type="entry name" value="zf-C4"/>
    <property type="match status" value="1"/>
</dbReference>
<dbReference type="EMBL" id="GL379832">
    <property type="protein sequence ID" value="EGT51186.1"/>
    <property type="molecule type" value="Genomic_DNA"/>
</dbReference>
<dbReference type="InterPro" id="IPR000536">
    <property type="entry name" value="Nucl_hrmn_rcpt_lig-bd"/>
</dbReference>
<dbReference type="InterPro" id="IPR035500">
    <property type="entry name" value="NHR-like_dom_sf"/>
</dbReference>
<keyword evidence="8 9" id="KW-0539">Nucleus</keyword>
<protein>
    <recommendedName>
        <fullName evidence="11">Nuclear receptor domain-containing protein</fullName>
    </recommendedName>
</protein>
<dbReference type="InterPro" id="IPR042936">
    <property type="entry name" value="Nhr-150"/>
</dbReference>
<evidence type="ECO:0000256" key="8">
    <source>
        <dbReference type="ARBA" id="ARBA00023242"/>
    </source>
</evidence>
<evidence type="ECO:0000256" key="5">
    <source>
        <dbReference type="ARBA" id="ARBA00023125"/>
    </source>
</evidence>
<evidence type="ECO:0000256" key="2">
    <source>
        <dbReference type="ARBA" id="ARBA00022771"/>
    </source>
</evidence>
<keyword evidence="2 9" id="KW-0863">Zinc-finger</keyword>
<keyword evidence="13" id="KW-1185">Reference proteome</keyword>
<name>G0N2X3_CAEBE</name>
<evidence type="ECO:0000259" key="11">
    <source>
        <dbReference type="PROSITE" id="PS51030"/>
    </source>
</evidence>
<organism evidence="13">
    <name type="scientific">Caenorhabditis brenneri</name>
    <name type="common">Nematode worm</name>
    <dbReference type="NCBI Taxonomy" id="135651"/>
    <lineage>
        <taxon>Eukaryota</taxon>
        <taxon>Metazoa</taxon>
        <taxon>Ecdysozoa</taxon>
        <taxon>Nematoda</taxon>
        <taxon>Chromadorea</taxon>
        <taxon>Rhabditida</taxon>
        <taxon>Rhabditina</taxon>
        <taxon>Rhabditomorpha</taxon>
        <taxon>Rhabditoidea</taxon>
        <taxon>Rhabditidae</taxon>
        <taxon>Peloderinae</taxon>
        <taxon>Caenorhabditis</taxon>
    </lineage>
</organism>
<dbReference type="SUPFAM" id="SSF57716">
    <property type="entry name" value="Glucocorticoid receptor-like (DNA-binding domain)"/>
    <property type="match status" value="1"/>
</dbReference>
<keyword evidence="7 9" id="KW-0675">Receptor</keyword>
<sequence>MTCLVCGSRQSEPHFGGISCRACAAFFRRFYNSKKLVIQCVCKSKSPSAHPCRMCRVAKCLAIGMTPKRIHGSRDPNGKYIRSPQSEPSTSISLPSSLSPREVFTITSSLSNFLDYEQKRCDIFLRPNMLNLFEASCLTKKDIDLTYQFVGSAFPEFQSLSSSDRQSLIHNFLIKIWNIEPILDHVANRIEYQKMGDEGMRNYVTPLYQGSFQKGAEMTEEQIWRTFGIYWKYYYTKMIDPIAAVDLDQTELLAILLIMFFDQDLDIPEEFQLVERTFFGGLETADTSFINISPSSSDFCWTQRKVILKELRNYEMEKNPEDFESRFLEILEIPEFVERGEKQFHEEIIVGEMWKMRMHDDFKAVMRRQRI</sequence>
<dbReference type="InterPro" id="IPR001628">
    <property type="entry name" value="Znf_hrmn_rcpt"/>
</dbReference>
<dbReference type="SMART" id="SM00430">
    <property type="entry name" value="HOLI"/>
    <property type="match status" value="1"/>
</dbReference>
<keyword evidence="1 9" id="KW-0479">Metal-binding</keyword>
<evidence type="ECO:0000313" key="13">
    <source>
        <dbReference type="Proteomes" id="UP000008068"/>
    </source>
</evidence>
<proteinExistence type="inferred from homology"/>
<feature type="region of interest" description="Disordered" evidence="10">
    <location>
        <begin position="71"/>
        <end position="94"/>
    </location>
</feature>
<dbReference type="PRINTS" id="PR00047">
    <property type="entry name" value="STROIDFINGER"/>
</dbReference>